<sequence>MNIGQAAKASGISAKMIRYYERVGLIPKATRTHSGYRVYTEKDVYTLSFIQKARDLGFSVEKMHELLSLWRDRGRTSADVKALAVDHIEALKEKIEALQAMHETLRHLADNCQGDERPDCPIIDNLSDGVRADESRSKSC</sequence>
<reference evidence="8 9" key="1">
    <citation type="submission" date="2013-03" db="EMBL/GenBank/DDBJ databases">
        <title>Salinisphaera dokdonensis CL-ES53 Genome Sequencing.</title>
        <authorList>
            <person name="Li C."/>
            <person name="Lai Q."/>
            <person name="Shao Z."/>
        </authorList>
    </citation>
    <scope>NUCLEOTIDE SEQUENCE [LARGE SCALE GENOMIC DNA]</scope>
    <source>
        <strain evidence="8 9">CL-ES53</strain>
    </source>
</reference>
<dbReference type="SMART" id="SM00422">
    <property type="entry name" value="HTH_MERR"/>
    <property type="match status" value="1"/>
</dbReference>
<keyword evidence="6" id="KW-0175">Coiled coil</keyword>
<dbReference type="NCBIfam" id="TIGR02044">
    <property type="entry name" value="CueR"/>
    <property type="match status" value="1"/>
</dbReference>
<dbReference type="Gene3D" id="1.10.1660.10">
    <property type="match status" value="1"/>
</dbReference>
<dbReference type="PANTHER" id="PTHR30204:SF94">
    <property type="entry name" value="HEAVY METAL-DEPENDENT TRANSCRIPTIONAL REGULATOR HI_0293-RELATED"/>
    <property type="match status" value="1"/>
</dbReference>
<comment type="subcellular location">
    <subcellularLocation>
        <location evidence="1">Cytoplasm</location>
    </subcellularLocation>
</comment>
<feature type="domain" description="HTH merR-type" evidence="7">
    <location>
        <begin position="1"/>
        <end position="69"/>
    </location>
</feature>
<evidence type="ECO:0000313" key="8">
    <source>
        <dbReference type="EMBL" id="MES1930930.1"/>
    </source>
</evidence>
<keyword evidence="9" id="KW-1185">Reference proteome</keyword>
<gene>
    <name evidence="8" type="ORF">SADO_16853</name>
</gene>
<dbReference type="InterPro" id="IPR000551">
    <property type="entry name" value="MerR-type_HTH_dom"/>
</dbReference>
<dbReference type="InterPro" id="IPR009061">
    <property type="entry name" value="DNA-bd_dom_put_sf"/>
</dbReference>
<dbReference type="Pfam" id="PF09278">
    <property type="entry name" value="MerR-DNA-bind"/>
    <property type="match status" value="1"/>
</dbReference>
<evidence type="ECO:0000259" key="7">
    <source>
        <dbReference type="PROSITE" id="PS50937"/>
    </source>
</evidence>
<proteinExistence type="predicted"/>
<dbReference type="RefSeq" id="WP_353113625.1">
    <property type="nucleotide sequence ID" value="NZ_APND01000009.1"/>
</dbReference>
<evidence type="ECO:0000256" key="4">
    <source>
        <dbReference type="ARBA" id="ARBA00023125"/>
    </source>
</evidence>
<evidence type="ECO:0000256" key="5">
    <source>
        <dbReference type="ARBA" id="ARBA00023163"/>
    </source>
</evidence>
<comment type="caution">
    <text evidence="8">The sequence shown here is derived from an EMBL/GenBank/DDBJ whole genome shotgun (WGS) entry which is preliminary data.</text>
</comment>
<evidence type="ECO:0000313" key="9">
    <source>
        <dbReference type="Proteomes" id="UP001460888"/>
    </source>
</evidence>
<dbReference type="PANTHER" id="PTHR30204">
    <property type="entry name" value="REDOX-CYCLING DRUG-SENSING TRANSCRIPTIONAL ACTIVATOR SOXR"/>
    <property type="match status" value="1"/>
</dbReference>
<dbReference type="SUPFAM" id="SSF46955">
    <property type="entry name" value="Putative DNA-binding domain"/>
    <property type="match status" value="1"/>
</dbReference>
<dbReference type="PROSITE" id="PS00552">
    <property type="entry name" value="HTH_MERR_1"/>
    <property type="match status" value="1"/>
</dbReference>
<evidence type="ECO:0000256" key="1">
    <source>
        <dbReference type="ARBA" id="ARBA00004496"/>
    </source>
</evidence>
<dbReference type="PRINTS" id="PR00040">
    <property type="entry name" value="HTHMERR"/>
</dbReference>
<name>A0ABV2B5J2_9GAMM</name>
<keyword evidence="3" id="KW-0805">Transcription regulation</keyword>
<accession>A0ABV2B5J2</accession>
<dbReference type="Proteomes" id="UP001460888">
    <property type="component" value="Unassembled WGS sequence"/>
</dbReference>
<feature type="coiled-coil region" evidence="6">
    <location>
        <begin position="81"/>
        <end position="108"/>
    </location>
</feature>
<evidence type="ECO:0000256" key="6">
    <source>
        <dbReference type="SAM" id="Coils"/>
    </source>
</evidence>
<protein>
    <submittedName>
        <fullName evidence="8">MerR family transcriptional regulator</fullName>
    </submittedName>
</protein>
<dbReference type="EMBL" id="APND01000009">
    <property type="protein sequence ID" value="MES1930930.1"/>
    <property type="molecule type" value="Genomic_DNA"/>
</dbReference>
<keyword evidence="4" id="KW-0238">DNA-binding</keyword>
<dbReference type="CDD" id="cd01108">
    <property type="entry name" value="HTH_CueR"/>
    <property type="match status" value="1"/>
</dbReference>
<evidence type="ECO:0000256" key="3">
    <source>
        <dbReference type="ARBA" id="ARBA00023015"/>
    </source>
</evidence>
<evidence type="ECO:0000256" key="2">
    <source>
        <dbReference type="ARBA" id="ARBA00022490"/>
    </source>
</evidence>
<keyword evidence="5" id="KW-0804">Transcription</keyword>
<dbReference type="InterPro" id="IPR011789">
    <property type="entry name" value="CueR"/>
</dbReference>
<dbReference type="InterPro" id="IPR047057">
    <property type="entry name" value="MerR_fam"/>
</dbReference>
<dbReference type="Pfam" id="PF00376">
    <property type="entry name" value="MerR"/>
    <property type="match status" value="1"/>
</dbReference>
<keyword evidence="2" id="KW-0963">Cytoplasm</keyword>
<organism evidence="8 9">
    <name type="scientific">Salinisphaera dokdonensis CL-ES53</name>
    <dbReference type="NCBI Taxonomy" id="1304272"/>
    <lineage>
        <taxon>Bacteria</taxon>
        <taxon>Pseudomonadati</taxon>
        <taxon>Pseudomonadota</taxon>
        <taxon>Gammaproteobacteria</taxon>
        <taxon>Salinisphaerales</taxon>
        <taxon>Salinisphaeraceae</taxon>
        <taxon>Salinisphaera</taxon>
    </lineage>
</organism>
<dbReference type="PROSITE" id="PS50937">
    <property type="entry name" value="HTH_MERR_2"/>
    <property type="match status" value="1"/>
</dbReference>
<dbReference type="InterPro" id="IPR015358">
    <property type="entry name" value="Tscrpt_reg_MerR_DNA-bd"/>
</dbReference>